<dbReference type="RefSeq" id="WP_173072467.1">
    <property type="nucleotide sequence ID" value="NZ_CP041345.1"/>
</dbReference>
<dbReference type="GO" id="GO:0046872">
    <property type="term" value="F:metal ion binding"/>
    <property type="evidence" value="ECO:0007669"/>
    <property type="project" value="UniProtKB-KW"/>
</dbReference>
<dbReference type="Pfam" id="PF01546">
    <property type="entry name" value="Peptidase_M20"/>
    <property type="match status" value="1"/>
</dbReference>
<feature type="binding site" evidence="2">
    <location>
        <position position="353"/>
    </location>
    <ligand>
        <name>Mn(2+)</name>
        <dbReference type="ChEBI" id="CHEBI:29035"/>
        <label>2</label>
    </ligand>
</feature>
<keyword evidence="4" id="KW-1185">Reference proteome</keyword>
<keyword evidence="2" id="KW-0479">Metal-binding</keyword>
<feature type="binding site" evidence="2">
    <location>
        <position position="159"/>
    </location>
    <ligand>
        <name>Mn(2+)</name>
        <dbReference type="ChEBI" id="CHEBI:29035"/>
        <label>2</label>
    </ligand>
</feature>
<dbReference type="PANTHER" id="PTHR11014:SF169">
    <property type="entry name" value="CLAN MH, FAMILY M20, PEPTIDASE T-LIKE METALLOPEPTIDASE"/>
    <property type="match status" value="1"/>
</dbReference>
<name>A0A7D3XTK3_9BACT</name>
<dbReference type="NCBIfam" id="TIGR01891">
    <property type="entry name" value="amidohydrolases"/>
    <property type="match status" value="1"/>
</dbReference>
<dbReference type="Gene3D" id="3.30.70.360">
    <property type="match status" value="1"/>
</dbReference>
<accession>A0A7D3XTK3</accession>
<dbReference type="EMBL" id="CP041345">
    <property type="protein sequence ID" value="QKG78951.1"/>
    <property type="molecule type" value="Genomic_DNA"/>
</dbReference>
<dbReference type="InterPro" id="IPR002933">
    <property type="entry name" value="Peptidase_M20"/>
</dbReference>
<evidence type="ECO:0000313" key="3">
    <source>
        <dbReference type="EMBL" id="QKG78951.1"/>
    </source>
</evidence>
<keyword evidence="2" id="KW-0464">Manganese</keyword>
<organism evidence="3 4">
    <name type="scientific">Tenuifilum thalassicum</name>
    <dbReference type="NCBI Taxonomy" id="2590900"/>
    <lineage>
        <taxon>Bacteria</taxon>
        <taxon>Pseudomonadati</taxon>
        <taxon>Bacteroidota</taxon>
        <taxon>Bacteroidia</taxon>
        <taxon>Bacteroidales</taxon>
        <taxon>Tenuifilaceae</taxon>
        <taxon>Tenuifilum</taxon>
    </lineage>
</organism>
<keyword evidence="1 3" id="KW-0378">Hydrolase</keyword>
<evidence type="ECO:0000256" key="1">
    <source>
        <dbReference type="ARBA" id="ARBA00022801"/>
    </source>
</evidence>
<proteinExistence type="predicted"/>
<dbReference type="InterPro" id="IPR017439">
    <property type="entry name" value="Amidohydrolase"/>
</dbReference>
<dbReference type="AlphaFoldDB" id="A0A7D3XTK3"/>
<feature type="binding site" evidence="2">
    <location>
        <position position="98"/>
    </location>
    <ligand>
        <name>Mn(2+)</name>
        <dbReference type="ChEBI" id="CHEBI:29035"/>
        <label>2</label>
    </ligand>
</feature>
<feature type="binding site" evidence="2">
    <location>
        <position position="100"/>
    </location>
    <ligand>
        <name>Mn(2+)</name>
        <dbReference type="ChEBI" id="CHEBI:29035"/>
        <label>2</label>
    </ligand>
</feature>
<comment type="cofactor">
    <cofactor evidence="2">
        <name>Mn(2+)</name>
        <dbReference type="ChEBI" id="CHEBI:29035"/>
    </cofactor>
    <text evidence="2">The Mn(2+) ion enhances activity.</text>
</comment>
<dbReference type="KEGG" id="ttz:FHG85_01265"/>
<protein>
    <submittedName>
        <fullName evidence="3">Amidohydrolase</fullName>
    </submittedName>
</protein>
<reference evidence="3 4" key="1">
    <citation type="submission" date="2019-07" db="EMBL/GenBank/DDBJ databases">
        <title>Thalassofilum flectens gen. nov., sp. nov., a novel moderate thermophilic anaerobe from a shallow sea hot spring in Kunashir Island (Russia), representing a new family in the order Bacteroidales, and proposal of Thalassofilacea fam. nov.</title>
        <authorList>
            <person name="Kochetkova T.V."/>
            <person name="Podosokorskaya O.A."/>
            <person name="Novikov A."/>
            <person name="Elcheninov A.G."/>
            <person name="Toshchakov S.V."/>
            <person name="Kublanov I.V."/>
        </authorList>
    </citation>
    <scope>NUCLEOTIDE SEQUENCE [LARGE SCALE GENOMIC DNA]</scope>
    <source>
        <strain evidence="3 4">38-H</strain>
    </source>
</reference>
<gene>
    <name evidence="3" type="ORF">FHG85_01265</name>
</gene>
<dbReference type="SUPFAM" id="SSF55031">
    <property type="entry name" value="Bacterial exopeptidase dimerisation domain"/>
    <property type="match status" value="1"/>
</dbReference>
<evidence type="ECO:0000313" key="4">
    <source>
        <dbReference type="Proteomes" id="UP000500961"/>
    </source>
</evidence>
<dbReference type="PANTHER" id="PTHR11014">
    <property type="entry name" value="PEPTIDASE M20 FAMILY MEMBER"/>
    <property type="match status" value="1"/>
</dbReference>
<dbReference type="Proteomes" id="UP000500961">
    <property type="component" value="Chromosome"/>
</dbReference>
<dbReference type="GO" id="GO:0016787">
    <property type="term" value="F:hydrolase activity"/>
    <property type="evidence" value="ECO:0007669"/>
    <property type="project" value="UniProtKB-KW"/>
</dbReference>
<dbReference type="Gene3D" id="3.40.630.10">
    <property type="entry name" value="Zn peptidases"/>
    <property type="match status" value="1"/>
</dbReference>
<dbReference type="PIRSF" id="PIRSF005962">
    <property type="entry name" value="Pept_M20D_amidohydro"/>
    <property type="match status" value="1"/>
</dbReference>
<dbReference type="InterPro" id="IPR036264">
    <property type="entry name" value="Bact_exopeptidase_dim_dom"/>
</dbReference>
<feature type="binding site" evidence="2">
    <location>
        <position position="133"/>
    </location>
    <ligand>
        <name>Mn(2+)</name>
        <dbReference type="ChEBI" id="CHEBI:29035"/>
        <label>2</label>
    </ligand>
</feature>
<dbReference type="SUPFAM" id="SSF53187">
    <property type="entry name" value="Zn-dependent exopeptidases"/>
    <property type="match status" value="1"/>
</dbReference>
<evidence type="ECO:0000256" key="2">
    <source>
        <dbReference type="PIRSR" id="PIRSR005962-1"/>
    </source>
</evidence>
<sequence length="380" mass="41723">MSKLNAMDELVRLRHELHRNPELSGNERATAKRLRFFLSRYQPHELYSDVAGHGMAVVYRGKEPGPTVLFRCDMDALPINEQSGVPYSSNTPNVSHTCGHDGHMAIVSGLAVRLFNNPLSKGKVILLYQPSEENGTGAKASIEKLRELDLFPDYAIAIHNMPKYKLGSVILGRYTFTAASKGLIIKLQGRNSHAAFPELGLNPAGATAEIIQHLLSLSSTNIFKDFVLVTLIHVKVGDVAFGTSPGSAVIMATLRAFDDSDMEKLSDAAIDNAVKIALKHGLAIETNFTDDFPASVCNPELTHTVELLARKNNREVIYLEEPNRWSEDFANFTSVCPSIIFGLGSGENQPDIHTPNFDFPDELIVDGVDLLESLVRELTA</sequence>